<evidence type="ECO:0000256" key="2">
    <source>
        <dbReference type="SAM" id="MobiDB-lite"/>
    </source>
</evidence>
<feature type="compositionally biased region" description="Polar residues" evidence="2">
    <location>
        <begin position="33"/>
        <end position="47"/>
    </location>
</feature>
<keyword evidence="1" id="KW-0175">Coiled coil</keyword>
<feature type="region of interest" description="Disordered" evidence="2">
    <location>
        <begin position="126"/>
        <end position="151"/>
    </location>
</feature>
<keyword evidence="4" id="KW-1185">Reference proteome</keyword>
<evidence type="ECO:0000313" key="3">
    <source>
        <dbReference type="EMBL" id="CAK0907518.1"/>
    </source>
</evidence>
<accession>A0ABN9Y4P7</accession>
<reference evidence="3" key="1">
    <citation type="submission" date="2023-10" db="EMBL/GenBank/DDBJ databases">
        <authorList>
            <person name="Chen Y."/>
            <person name="Shah S."/>
            <person name="Dougan E. K."/>
            <person name="Thang M."/>
            <person name="Chan C."/>
        </authorList>
    </citation>
    <scope>NUCLEOTIDE SEQUENCE [LARGE SCALE GENOMIC DNA]</scope>
</reference>
<dbReference type="Proteomes" id="UP001189429">
    <property type="component" value="Unassembled WGS sequence"/>
</dbReference>
<dbReference type="EMBL" id="CAUYUJ010021872">
    <property type="protein sequence ID" value="CAK0907518.1"/>
    <property type="molecule type" value="Genomic_DNA"/>
</dbReference>
<feature type="coiled-coil region" evidence="1">
    <location>
        <begin position="280"/>
        <end position="307"/>
    </location>
</feature>
<gene>
    <name evidence="3" type="ORF">PCOR1329_LOCUS82513</name>
</gene>
<proteinExistence type="predicted"/>
<sequence>ARKPRAREAAPLETRRLGAGGRRGRHPCRARSRSTAWGRTRGATSASGRRPPRPPWPARQPTPARRGAPAAQARRGPSPAADAASEAERRWRGHESRLRAILDEMECAIVPENTFLTVLEATQADGDRPRHASCPPALSPSGGPEAEARPRPAAELFPRAAADLAPEAAAPRRDEAAPDQRTLQPLHLIEAWLAPAAAAADRAPAAELTPAAPAALAAAAELAPAAPAALGPVAAVAGAAAAAAAAERAFAGAAAEAALRVAPPAAGLGADLLEWLVRHAARSDARAAALERRVAALEEECAQLRRAALGEHFLPRVESEGGRAAPADAAAHAQAAASAPAGADGASAGAVPGLTMSGLVARGEATPGSARTSPVAGARLCSKMAFF</sequence>
<feature type="non-terminal residue" evidence="3">
    <location>
        <position position="1"/>
    </location>
</feature>
<protein>
    <submittedName>
        <fullName evidence="3">Uncharacterized protein</fullName>
    </submittedName>
</protein>
<feature type="region of interest" description="Disordered" evidence="2">
    <location>
        <begin position="1"/>
        <end position="90"/>
    </location>
</feature>
<evidence type="ECO:0000313" key="4">
    <source>
        <dbReference type="Proteomes" id="UP001189429"/>
    </source>
</evidence>
<organism evidence="3 4">
    <name type="scientific">Prorocentrum cordatum</name>
    <dbReference type="NCBI Taxonomy" id="2364126"/>
    <lineage>
        <taxon>Eukaryota</taxon>
        <taxon>Sar</taxon>
        <taxon>Alveolata</taxon>
        <taxon>Dinophyceae</taxon>
        <taxon>Prorocentrales</taxon>
        <taxon>Prorocentraceae</taxon>
        <taxon>Prorocentrum</taxon>
    </lineage>
</organism>
<feature type="compositionally biased region" description="Basic residues" evidence="2">
    <location>
        <begin position="22"/>
        <end position="32"/>
    </location>
</feature>
<comment type="caution">
    <text evidence="3">The sequence shown here is derived from an EMBL/GenBank/DDBJ whole genome shotgun (WGS) entry which is preliminary data.</text>
</comment>
<name>A0ABN9Y4P7_9DINO</name>
<evidence type="ECO:0000256" key="1">
    <source>
        <dbReference type="SAM" id="Coils"/>
    </source>
</evidence>
<feature type="compositionally biased region" description="Basic and acidic residues" evidence="2">
    <location>
        <begin position="1"/>
        <end position="16"/>
    </location>
</feature>
<feature type="compositionally biased region" description="Low complexity" evidence="2">
    <location>
        <begin position="61"/>
        <end position="84"/>
    </location>
</feature>